<organism evidence="1 2">
    <name type="scientific">Daphnia sinensis</name>
    <dbReference type="NCBI Taxonomy" id="1820382"/>
    <lineage>
        <taxon>Eukaryota</taxon>
        <taxon>Metazoa</taxon>
        <taxon>Ecdysozoa</taxon>
        <taxon>Arthropoda</taxon>
        <taxon>Crustacea</taxon>
        <taxon>Branchiopoda</taxon>
        <taxon>Diplostraca</taxon>
        <taxon>Cladocera</taxon>
        <taxon>Anomopoda</taxon>
        <taxon>Daphniidae</taxon>
        <taxon>Daphnia</taxon>
        <taxon>Daphnia similis group</taxon>
    </lineage>
</organism>
<comment type="caution">
    <text evidence="1">The sequence shown here is derived from an EMBL/GenBank/DDBJ whole genome shotgun (WGS) entry which is preliminary data.</text>
</comment>
<keyword evidence="2" id="KW-1185">Reference proteome</keyword>
<protein>
    <submittedName>
        <fullName evidence="1">Uncharacterized protein</fullName>
    </submittedName>
</protein>
<name>A0AAD5LH69_9CRUS</name>
<sequence>MVLQDRKRAYHRISFGRGSYWWGRDVNMGERERGGASELNGENKKSEWAERERLVALKVAVRHAVELNLVQRGIQTTTGDTSIDNKSRDFRSFATEAHPVKKNCKCDLILSVSSLHNGAMCSGC</sequence>
<dbReference type="Proteomes" id="UP000820818">
    <property type="component" value="Linkage Group LG3"/>
</dbReference>
<dbReference type="AlphaFoldDB" id="A0AAD5LH69"/>
<gene>
    <name evidence="1" type="ORF">GHT06_013188</name>
</gene>
<dbReference type="EMBL" id="WJBH02000003">
    <property type="protein sequence ID" value="KAI9562223.1"/>
    <property type="molecule type" value="Genomic_DNA"/>
</dbReference>
<reference evidence="1 2" key="1">
    <citation type="submission" date="2022-05" db="EMBL/GenBank/DDBJ databases">
        <title>A multi-omics perspective on studying reproductive biology in Daphnia sinensis.</title>
        <authorList>
            <person name="Jia J."/>
        </authorList>
    </citation>
    <scope>NUCLEOTIDE SEQUENCE [LARGE SCALE GENOMIC DNA]</scope>
    <source>
        <strain evidence="1 2">WSL</strain>
    </source>
</reference>
<accession>A0AAD5LH69</accession>
<evidence type="ECO:0000313" key="1">
    <source>
        <dbReference type="EMBL" id="KAI9562223.1"/>
    </source>
</evidence>
<proteinExistence type="predicted"/>
<evidence type="ECO:0000313" key="2">
    <source>
        <dbReference type="Proteomes" id="UP000820818"/>
    </source>
</evidence>